<organism evidence="2 3">
    <name type="scientific">Sulfobacillus harzensis</name>
    <dbReference type="NCBI Taxonomy" id="2729629"/>
    <lineage>
        <taxon>Bacteria</taxon>
        <taxon>Bacillati</taxon>
        <taxon>Bacillota</taxon>
        <taxon>Clostridia</taxon>
        <taxon>Eubacteriales</taxon>
        <taxon>Clostridiales Family XVII. Incertae Sedis</taxon>
        <taxon>Sulfobacillus</taxon>
    </lineage>
</organism>
<dbReference type="RefSeq" id="WP_169095763.1">
    <property type="nucleotide sequence ID" value="NZ_JABBVZ010000002.1"/>
</dbReference>
<keyword evidence="1" id="KW-1133">Transmembrane helix</keyword>
<dbReference type="Proteomes" id="UP000533476">
    <property type="component" value="Unassembled WGS sequence"/>
</dbReference>
<gene>
    <name evidence="2" type="ORF">HIJ39_00975</name>
</gene>
<evidence type="ECO:0000313" key="3">
    <source>
        <dbReference type="Proteomes" id="UP000533476"/>
    </source>
</evidence>
<keyword evidence="1" id="KW-0812">Transmembrane</keyword>
<comment type="caution">
    <text evidence="2">The sequence shown here is derived from an EMBL/GenBank/DDBJ whole genome shotgun (WGS) entry which is preliminary data.</text>
</comment>
<proteinExistence type="predicted"/>
<name>A0A7Y0Q148_9FIRM</name>
<feature type="transmembrane region" description="Helical" evidence="1">
    <location>
        <begin position="38"/>
        <end position="60"/>
    </location>
</feature>
<feature type="transmembrane region" description="Helical" evidence="1">
    <location>
        <begin position="12"/>
        <end position="32"/>
    </location>
</feature>
<feature type="transmembrane region" description="Helical" evidence="1">
    <location>
        <begin position="72"/>
        <end position="90"/>
    </location>
</feature>
<evidence type="ECO:0000313" key="2">
    <source>
        <dbReference type="EMBL" id="NMP20930.1"/>
    </source>
</evidence>
<reference evidence="2 3" key="1">
    <citation type="submission" date="2020-04" db="EMBL/GenBank/DDBJ databases">
        <authorList>
            <person name="Zhang R."/>
            <person name="Schippers A."/>
        </authorList>
    </citation>
    <scope>NUCLEOTIDE SEQUENCE [LARGE SCALE GENOMIC DNA]</scope>
    <source>
        <strain evidence="2 3">DSM 109850</strain>
    </source>
</reference>
<keyword evidence="1" id="KW-0472">Membrane</keyword>
<evidence type="ECO:0000256" key="1">
    <source>
        <dbReference type="SAM" id="Phobius"/>
    </source>
</evidence>
<feature type="transmembrane region" description="Helical" evidence="1">
    <location>
        <begin position="102"/>
        <end position="119"/>
    </location>
</feature>
<protein>
    <submittedName>
        <fullName evidence="2">Uncharacterized protein</fullName>
    </submittedName>
</protein>
<dbReference type="EMBL" id="JABBVZ010000002">
    <property type="protein sequence ID" value="NMP20930.1"/>
    <property type="molecule type" value="Genomic_DNA"/>
</dbReference>
<sequence length="122" mass="13065">MRARSTHAPGWIRILGSVMIVMLPVVAASLLHASRASWPTPLVFVLTFLVVGLAAQLGLIVRRWGNINIGRLLFDALLLAVSGLIAWAVVDIAMHRGGGPVDPSLVAIIMAYILAIWSGQHP</sequence>
<accession>A0A7Y0Q148</accession>
<keyword evidence="3" id="KW-1185">Reference proteome</keyword>
<dbReference type="AlphaFoldDB" id="A0A7Y0Q148"/>